<dbReference type="Pfam" id="PF10531">
    <property type="entry name" value="SLBB"/>
    <property type="match status" value="1"/>
</dbReference>
<evidence type="ECO:0000313" key="4">
    <source>
        <dbReference type="EMBL" id="GAA1598541.1"/>
    </source>
</evidence>
<gene>
    <name evidence="4" type="ORF">GCM10009789_60640</name>
</gene>
<dbReference type="PANTHER" id="PTHR21180">
    <property type="entry name" value="ENDONUCLEASE/EXONUCLEASE/PHOSPHATASE FAMILY DOMAIN-CONTAINING PROTEIN 1"/>
    <property type="match status" value="1"/>
</dbReference>
<dbReference type="EMBL" id="BAAAOS010000048">
    <property type="protein sequence ID" value="GAA1598541.1"/>
    <property type="molecule type" value="Genomic_DNA"/>
</dbReference>
<protein>
    <submittedName>
        <fullName evidence="4">ComEA family DNA-binding protein</fullName>
    </submittedName>
</protein>
<dbReference type="InterPro" id="IPR019554">
    <property type="entry name" value="Soluble_ligand-bd"/>
</dbReference>
<dbReference type="Proteomes" id="UP001500393">
    <property type="component" value="Unassembled WGS sequence"/>
</dbReference>
<evidence type="ECO:0000256" key="1">
    <source>
        <dbReference type="SAM" id="MobiDB-lite"/>
    </source>
</evidence>
<keyword evidence="2" id="KW-1133">Transmembrane helix</keyword>
<keyword evidence="2" id="KW-0472">Membrane</keyword>
<reference evidence="4 5" key="1">
    <citation type="journal article" date="2019" name="Int. J. Syst. Evol. Microbiol.">
        <title>The Global Catalogue of Microorganisms (GCM) 10K type strain sequencing project: providing services to taxonomists for standard genome sequencing and annotation.</title>
        <authorList>
            <consortium name="The Broad Institute Genomics Platform"/>
            <consortium name="The Broad Institute Genome Sequencing Center for Infectious Disease"/>
            <person name="Wu L."/>
            <person name="Ma J."/>
        </authorList>
    </citation>
    <scope>NUCLEOTIDE SEQUENCE [LARGE SCALE GENOMIC DNA]</scope>
    <source>
        <strain evidence="4 5">JCM 14969</strain>
    </source>
</reference>
<keyword evidence="4" id="KW-0238">DNA-binding</keyword>
<dbReference type="Gene3D" id="1.10.150.320">
    <property type="entry name" value="Photosystem II 12 kDa extrinsic protein"/>
    <property type="match status" value="1"/>
</dbReference>
<accession>A0ABN2E7F7</accession>
<dbReference type="InterPro" id="IPR051675">
    <property type="entry name" value="Endo/Exo/Phosphatase_dom_1"/>
</dbReference>
<feature type="domain" description="Helix-hairpin-helix DNA-binding motif class 1" evidence="3">
    <location>
        <begin position="245"/>
        <end position="264"/>
    </location>
</feature>
<evidence type="ECO:0000313" key="5">
    <source>
        <dbReference type="Proteomes" id="UP001500393"/>
    </source>
</evidence>
<evidence type="ECO:0000259" key="3">
    <source>
        <dbReference type="SMART" id="SM00278"/>
    </source>
</evidence>
<feature type="domain" description="Helix-hairpin-helix DNA-binding motif class 1" evidence="3">
    <location>
        <begin position="215"/>
        <end position="234"/>
    </location>
</feature>
<organism evidence="4 5">
    <name type="scientific">Kribbella sancticallisti</name>
    <dbReference type="NCBI Taxonomy" id="460087"/>
    <lineage>
        <taxon>Bacteria</taxon>
        <taxon>Bacillati</taxon>
        <taxon>Actinomycetota</taxon>
        <taxon>Actinomycetes</taxon>
        <taxon>Propionibacteriales</taxon>
        <taxon>Kribbellaceae</taxon>
        <taxon>Kribbella</taxon>
    </lineage>
</organism>
<dbReference type="InterPro" id="IPR010994">
    <property type="entry name" value="RuvA_2-like"/>
</dbReference>
<dbReference type="PANTHER" id="PTHR21180:SF32">
    <property type="entry name" value="ENDONUCLEASE_EXONUCLEASE_PHOSPHATASE FAMILY DOMAIN-CONTAINING PROTEIN 1"/>
    <property type="match status" value="1"/>
</dbReference>
<dbReference type="GO" id="GO:0003677">
    <property type="term" value="F:DNA binding"/>
    <property type="evidence" value="ECO:0007669"/>
    <property type="project" value="UniProtKB-KW"/>
</dbReference>
<name>A0ABN2E7F7_9ACTN</name>
<feature type="transmembrane region" description="Helical" evidence="2">
    <location>
        <begin position="76"/>
        <end position="98"/>
    </location>
</feature>
<comment type="caution">
    <text evidence="4">The sequence shown here is derived from an EMBL/GenBank/DDBJ whole genome shotgun (WGS) entry which is preliminary data.</text>
</comment>
<feature type="region of interest" description="Disordered" evidence="1">
    <location>
        <begin position="21"/>
        <end position="56"/>
    </location>
</feature>
<dbReference type="InterPro" id="IPR003583">
    <property type="entry name" value="Hlx-hairpin-Hlx_DNA-bd_motif"/>
</dbReference>
<dbReference type="SUPFAM" id="SSF47781">
    <property type="entry name" value="RuvA domain 2-like"/>
    <property type="match status" value="1"/>
</dbReference>
<dbReference type="Gene3D" id="3.10.560.10">
    <property type="entry name" value="Outer membrane lipoprotein wza domain like"/>
    <property type="match status" value="1"/>
</dbReference>
<dbReference type="SMART" id="SM00278">
    <property type="entry name" value="HhH1"/>
    <property type="match status" value="2"/>
</dbReference>
<evidence type="ECO:0000256" key="2">
    <source>
        <dbReference type="SAM" id="Phobius"/>
    </source>
</evidence>
<proteinExistence type="predicted"/>
<keyword evidence="5" id="KW-1185">Reference proteome</keyword>
<sequence>MKLSRRTPPPDPADRLHALSRLHAATPSGPRETAAPVAETAGATDSEGDDEVRGGWIPDSVPERLRGSRWTLAPRHLVVIAVILLVGLVWGGCSVFRARPETVPESRPSSAIVSGSPVAGPSSPSTATVVVHVAGKVRRPGLIRVKSGSRVADVLAAAGGALPGVDLSSLNLARPVTDGEQIVVGVPTTAVPTGAPQPAGPGTTSPLDLNSATLAQLETLPGVGPVLAQRILAWRTEHGRFTTTDELQEVPGVGPKKFESLKPHVRV</sequence>
<keyword evidence="2" id="KW-0812">Transmembrane</keyword>
<dbReference type="Pfam" id="PF12836">
    <property type="entry name" value="HHH_3"/>
    <property type="match status" value="1"/>
</dbReference>